<feature type="transmembrane region" description="Helical" evidence="1">
    <location>
        <begin position="262"/>
        <end position="284"/>
    </location>
</feature>
<keyword evidence="1" id="KW-1133">Transmembrane helix</keyword>
<sequence length="556" mass="63061">MRKKIVLITVLILNSIALILSFLNLLTAHLTSFVFGRAYVSSTQLKEDTATIQNSLSTIKNTNESMLSFIFLALFTIFVVLSINYLVFVNNRKTGIFLIMFAFSKLTDYLFLIYNYKVAITAFWVVKMIENSSFYLSLSFNPLFILSSFLLPLVLLLEGLILLVSHEEKPNRTSENQNINYVIDRISNLPVLSSVAISFVGVFVIALSGTFSLFFSRFAILWYILFILVNIVIYSFLNFLLEKISKKPAIENKTKNDLEKTISTKLSLVKIVLSSVVFIVLFLYSVSFWNHHVSQVAVKTTIVLFGISIPSTDYIPFTLEKALFVVFLLFYLPLILFEILKYWKSKKAKSFLLIKKITEQITKKSFKLSSTAKRVIFTSLLILLICIPFPLISFLSSISNNNLFDGGKIFYPHWEANSTIIIEQMDVFTNGTFSCVMNISSFYSNIPKGFDINIIIFNSLIYDSNNNDYFDSFSYIYSVNSTELNSQISITQTEENYSKVLINSTGIFSIVGKVNSSFSAGTSLTFAFANVQNSSLEEYYVINSPIICIVKESSIS</sequence>
<protein>
    <submittedName>
        <fullName evidence="2">Uncharacterized protein</fullName>
    </submittedName>
</protein>
<gene>
    <name evidence="2" type="ORF">K9W45_03405</name>
</gene>
<feature type="transmembrane region" description="Helical" evidence="1">
    <location>
        <begin position="109"/>
        <end position="129"/>
    </location>
</feature>
<feature type="transmembrane region" description="Helical" evidence="1">
    <location>
        <begin position="66"/>
        <end position="88"/>
    </location>
</feature>
<dbReference type="AlphaFoldDB" id="A0A9Y1FMD8"/>
<evidence type="ECO:0000313" key="2">
    <source>
        <dbReference type="EMBL" id="UJG41518.1"/>
    </source>
</evidence>
<feature type="transmembrane region" description="Helical" evidence="1">
    <location>
        <begin position="375"/>
        <end position="395"/>
    </location>
</feature>
<feature type="transmembrane region" description="Helical" evidence="1">
    <location>
        <begin position="322"/>
        <end position="340"/>
    </location>
</feature>
<reference evidence="2" key="1">
    <citation type="journal article" date="2022" name="Nat. Microbiol.">
        <title>Unique mobile elements and scalable gene flow at the prokaryote-eukaryote boundary revealed by circularized Asgard archaea genomes.</title>
        <authorList>
            <person name="Wu F."/>
            <person name="Speth D.R."/>
            <person name="Philosof A."/>
            <person name="Cremiere A."/>
            <person name="Narayanan A."/>
            <person name="Barco R.A."/>
            <person name="Connon S.A."/>
            <person name="Amend J.P."/>
            <person name="Antoshechkin I.A."/>
            <person name="Orphan V.J."/>
        </authorList>
    </citation>
    <scope>NUCLEOTIDE SEQUENCE</scope>
    <source>
        <strain evidence="2">PM71</strain>
    </source>
</reference>
<feature type="transmembrane region" description="Helical" evidence="1">
    <location>
        <begin position="141"/>
        <end position="165"/>
    </location>
</feature>
<proteinExistence type="predicted"/>
<organism evidence="2">
    <name type="scientific">Candidatus Heimdallarchaeum aukensis</name>
    <dbReference type="NCBI Taxonomy" id="2876573"/>
    <lineage>
        <taxon>Archaea</taxon>
        <taxon>Promethearchaeati</taxon>
        <taxon>Candidatus Heimdallarchaeota</taxon>
        <taxon>Candidatus Heimdallarchaeia (ex Rinke et al. 2021) (nom. nud.)</taxon>
        <taxon>Candidatus Heimdallarchaeales</taxon>
        <taxon>Candidatus Heimdallarchaeaceae</taxon>
        <taxon>Candidatus Heimdallarchaeum</taxon>
    </lineage>
</organism>
<dbReference type="Proteomes" id="UP001201020">
    <property type="component" value="Chromosome"/>
</dbReference>
<feature type="transmembrane region" description="Helical" evidence="1">
    <location>
        <begin position="220"/>
        <end position="241"/>
    </location>
</feature>
<accession>A0A9Y1FMD8</accession>
<feature type="transmembrane region" description="Helical" evidence="1">
    <location>
        <begin position="186"/>
        <end position="214"/>
    </location>
</feature>
<keyword evidence="1" id="KW-0472">Membrane</keyword>
<feature type="transmembrane region" description="Helical" evidence="1">
    <location>
        <begin position="5"/>
        <end position="26"/>
    </location>
</feature>
<name>A0A9Y1FMD8_9ARCH</name>
<dbReference type="EMBL" id="CP084166">
    <property type="protein sequence ID" value="UJG41518.1"/>
    <property type="molecule type" value="Genomic_DNA"/>
</dbReference>
<evidence type="ECO:0000256" key="1">
    <source>
        <dbReference type="SAM" id="Phobius"/>
    </source>
</evidence>
<keyword evidence="1" id="KW-0812">Transmembrane</keyword>